<name>A0A2T3ZVJ6_TRIHA</name>
<dbReference type="GO" id="GO:0005634">
    <property type="term" value="C:nucleus"/>
    <property type="evidence" value="ECO:0007669"/>
    <property type="project" value="UniProtKB-SubCell"/>
</dbReference>
<accession>A0A2T3ZVJ6</accession>
<dbReference type="AlphaFoldDB" id="A0A2T3ZVJ6"/>
<comment type="subcellular location">
    <subcellularLocation>
        <location evidence="1">Nucleus</location>
    </subcellularLocation>
</comment>
<dbReference type="RefSeq" id="XP_024768509.1">
    <property type="nucleotide sequence ID" value="XM_024917947.1"/>
</dbReference>
<dbReference type="Pfam" id="PF11951">
    <property type="entry name" value="Fungal_trans_2"/>
    <property type="match status" value="1"/>
</dbReference>
<dbReference type="InterPro" id="IPR021858">
    <property type="entry name" value="Fun_TF"/>
</dbReference>
<sequence length="413" mass="47039">MYHTYNPPHIPGLHLLPMGKTELDDPLLSNLDETTRYYLDYYSRCVCKLFIMYDSTVNPLRNVIGAAFDSPLLLSSIIALSSRHRANSKLSYSQGRLVTSSTILTDTDHTALRFKHKTLRGLSDAVNDPQLRALDATVTSAFLLLFLDLLESGSGTWNIHLEGVKKLITQIETHTRPKGTVQQDFGTYLTSIREFVSRQVYVIENLGPTYANPELLSNTPIGPIPLRATKQPLQQKLEHSYLGCPEYILDALGAFSSSRDFLLSSRPRSEADLETRIHRIDDIQELSKLAESYKLGAQIYGRRILDALIAEETSQDHLVRRLISVIHELESDANLFKCILWPMVIAGLESREQVHRKFISGCLEKFWLETRCLNVVNTGTILRRVWQWEEREDSTPKLWIFRIGQLGGDWLLV</sequence>
<dbReference type="PANTHER" id="PTHR37534">
    <property type="entry name" value="TRANSCRIPTIONAL ACTIVATOR PROTEIN UGA3"/>
    <property type="match status" value="1"/>
</dbReference>
<protein>
    <recommendedName>
        <fullName evidence="5">Fungal-specific transcription factor domain-containing protein</fullName>
    </recommendedName>
</protein>
<evidence type="ECO:0000313" key="3">
    <source>
        <dbReference type="EMBL" id="PTB48832.1"/>
    </source>
</evidence>
<dbReference type="Proteomes" id="UP000241690">
    <property type="component" value="Unassembled WGS sequence"/>
</dbReference>
<keyword evidence="2" id="KW-0539">Nucleus</keyword>
<evidence type="ECO:0000256" key="1">
    <source>
        <dbReference type="ARBA" id="ARBA00004123"/>
    </source>
</evidence>
<dbReference type="PANTHER" id="PTHR37534:SF8">
    <property type="entry name" value="ZN(II)2CYS6 TRANSCRIPTION FACTOR (EUROFUNG)"/>
    <property type="match status" value="1"/>
</dbReference>
<dbReference type="GO" id="GO:0000976">
    <property type="term" value="F:transcription cis-regulatory region binding"/>
    <property type="evidence" value="ECO:0007669"/>
    <property type="project" value="TreeGrafter"/>
</dbReference>
<dbReference type="GeneID" id="36626516"/>
<keyword evidence="4" id="KW-1185">Reference proteome</keyword>
<evidence type="ECO:0008006" key="5">
    <source>
        <dbReference type="Google" id="ProtNLM"/>
    </source>
</evidence>
<gene>
    <name evidence="3" type="ORF">M431DRAFT_500765</name>
</gene>
<dbReference type="GO" id="GO:0003700">
    <property type="term" value="F:DNA-binding transcription factor activity"/>
    <property type="evidence" value="ECO:0007669"/>
    <property type="project" value="TreeGrafter"/>
</dbReference>
<evidence type="ECO:0000256" key="2">
    <source>
        <dbReference type="ARBA" id="ARBA00023242"/>
    </source>
</evidence>
<dbReference type="GO" id="GO:0045944">
    <property type="term" value="P:positive regulation of transcription by RNA polymerase II"/>
    <property type="evidence" value="ECO:0007669"/>
    <property type="project" value="TreeGrafter"/>
</dbReference>
<dbReference type="EMBL" id="KZ679696">
    <property type="protein sequence ID" value="PTB48832.1"/>
    <property type="molecule type" value="Genomic_DNA"/>
</dbReference>
<evidence type="ECO:0000313" key="4">
    <source>
        <dbReference type="Proteomes" id="UP000241690"/>
    </source>
</evidence>
<organism evidence="3 4">
    <name type="scientific">Trichoderma harzianum CBS 226.95</name>
    <dbReference type="NCBI Taxonomy" id="983964"/>
    <lineage>
        <taxon>Eukaryota</taxon>
        <taxon>Fungi</taxon>
        <taxon>Dikarya</taxon>
        <taxon>Ascomycota</taxon>
        <taxon>Pezizomycotina</taxon>
        <taxon>Sordariomycetes</taxon>
        <taxon>Hypocreomycetidae</taxon>
        <taxon>Hypocreales</taxon>
        <taxon>Hypocreaceae</taxon>
        <taxon>Trichoderma</taxon>
    </lineage>
</organism>
<reference evidence="3 4" key="1">
    <citation type="submission" date="2016-07" db="EMBL/GenBank/DDBJ databases">
        <title>Multiple horizontal gene transfer events from other fungi enriched the ability of initially mycotrophic Trichoderma (Ascomycota) to feed on dead plant biomass.</title>
        <authorList>
            <consortium name="DOE Joint Genome Institute"/>
            <person name="Aerts A."/>
            <person name="Atanasova L."/>
            <person name="Chenthamara K."/>
            <person name="Zhang J."/>
            <person name="Grujic M."/>
            <person name="Henrissat B."/>
            <person name="Kuo A."/>
            <person name="Salamov A."/>
            <person name="Lipzen A."/>
            <person name="Labutti K."/>
            <person name="Barry K."/>
            <person name="Miao Y."/>
            <person name="Rahimi M.J."/>
            <person name="Shen Q."/>
            <person name="Grigoriev I.V."/>
            <person name="Kubicek C.P."/>
            <person name="Druzhinina I.S."/>
        </authorList>
    </citation>
    <scope>NUCLEOTIDE SEQUENCE [LARGE SCALE GENOMIC DNA]</scope>
    <source>
        <strain evidence="3 4">CBS 226.95</strain>
    </source>
</reference>
<proteinExistence type="predicted"/>